<dbReference type="eggNOG" id="COG0329">
    <property type="taxonomic scope" value="Bacteria"/>
</dbReference>
<comment type="catalytic activity">
    <reaction evidence="11 12">
        <text>L-aspartate 4-semialdehyde + pyruvate = (2S,4S)-4-hydroxy-2,3,4,5-tetrahydrodipicolinate + H2O + H(+)</text>
        <dbReference type="Rhea" id="RHEA:34171"/>
        <dbReference type="ChEBI" id="CHEBI:15361"/>
        <dbReference type="ChEBI" id="CHEBI:15377"/>
        <dbReference type="ChEBI" id="CHEBI:15378"/>
        <dbReference type="ChEBI" id="CHEBI:67139"/>
        <dbReference type="ChEBI" id="CHEBI:537519"/>
        <dbReference type="EC" id="4.3.3.7"/>
    </reaction>
</comment>
<dbReference type="Gene3D" id="3.20.20.70">
    <property type="entry name" value="Aldolase class I"/>
    <property type="match status" value="1"/>
</dbReference>
<evidence type="ECO:0000256" key="13">
    <source>
        <dbReference type="PIRNR" id="PIRNR001365"/>
    </source>
</evidence>
<dbReference type="Pfam" id="PF00701">
    <property type="entry name" value="DHDPS"/>
    <property type="match status" value="1"/>
</dbReference>
<dbReference type="InterPro" id="IPR002220">
    <property type="entry name" value="DapA-like"/>
</dbReference>
<dbReference type="HOGENOM" id="CLU_049343_7_1_0"/>
<feature type="active site" description="Schiff-base intermediate with substrate" evidence="12 14">
    <location>
        <position position="160"/>
    </location>
</feature>
<sequence length="290" mass="31302">MFKGSYVAIVTPFADGKVDEKALRALVDYQIERGTDGIVPCGTSGESATLTYEEHCQVIDIVIDQTNKRVPVVAGTGSNSTHETVYFTEHAKKAGADGALLITPYYNKPSQEGLYQHYKYIAERVDIPIIMYNVPGRTACNMLPETVIKLSKIPNIVSIKEASGSMDQAAAIIGGTDGDFGLLAGEDALIYPLLCIGSKGVISASVNACPAEVAEMYDAFTSGNIERAKELHFMLLPLFDSFFMETNPVPVKRALELMGLVGPEIRLPLMGMTPEGTAKMKAIMEQVGIL</sequence>
<feature type="site" description="Part of a proton relay during catalysis" evidence="12">
    <location>
        <position position="106"/>
    </location>
</feature>
<dbReference type="HAMAP" id="MF_00418">
    <property type="entry name" value="DapA"/>
    <property type="match status" value="1"/>
</dbReference>
<dbReference type="PIRSF" id="PIRSF001365">
    <property type="entry name" value="DHDPS"/>
    <property type="match status" value="1"/>
</dbReference>
<keyword evidence="8 12" id="KW-0457">Lysine biosynthesis</keyword>
<comment type="subunit">
    <text evidence="12">Homotetramer; dimer of dimers.</text>
</comment>
<feature type="site" description="L-lysine inhibitor binding" evidence="16">
    <location>
        <position position="79"/>
    </location>
</feature>
<accession>D4H4C2</accession>
<feature type="site" description="L-lysine inhibitor binding; via carbonyl oxygen" evidence="16">
    <location>
        <position position="48"/>
    </location>
</feature>
<evidence type="ECO:0000313" key="17">
    <source>
        <dbReference type="EMBL" id="ADD69251.1"/>
    </source>
</evidence>
<dbReference type="InterPro" id="IPR013785">
    <property type="entry name" value="Aldolase_TIM"/>
</dbReference>
<comment type="pathway">
    <text evidence="2 12">Amino-acid biosynthesis; L-lysine biosynthesis via DAP pathway; (S)-tetrahydrodipicolinate from L-aspartate: step 3/4.</text>
</comment>
<evidence type="ECO:0000256" key="10">
    <source>
        <dbReference type="ARBA" id="ARBA00023270"/>
    </source>
</evidence>
<dbReference type="SMART" id="SM01130">
    <property type="entry name" value="DHDPS"/>
    <property type="match status" value="1"/>
</dbReference>
<evidence type="ECO:0000256" key="5">
    <source>
        <dbReference type="ARBA" id="ARBA00022490"/>
    </source>
</evidence>
<feature type="binding site" evidence="12">
    <location>
        <position position="44"/>
    </location>
    <ligand>
        <name>pyruvate</name>
        <dbReference type="ChEBI" id="CHEBI:15361"/>
    </ligand>
</feature>
<dbReference type="RefSeq" id="WP_013011752.1">
    <property type="nucleotide sequence ID" value="NC_013943.1"/>
</dbReference>
<evidence type="ECO:0000256" key="9">
    <source>
        <dbReference type="ARBA" id="ARBA00023239"/>
    </source>
</evidence>
<feature type="active site" description="Proton donor/acceptor" evidence="12 14">
    <location>
        <position position="132"/>
    </location>
</feature>
<dbReference type="GO" id="GO:0009089">
    <property type="term" value="P:lysine biosynthetic process via diaminopimelate"/>
    <property type="evidence" value="ECO:0007669"/>
    <property type="project" value="UniProtKB-UniRule"/>
</dbReference>
<dbReference type="KEGG" id="dap:Dacet_2491"/>
<comment type="function">
    <text evidence="1 12">Catalyzes the condensation of (S)-aspartate-beta-semialdehyde [(S)-ASA] and pyruvate to 4-hydroxy-tetrahydrodipicolinate (HTPA).</text>
</comment>
<dbReference type="NCBIfam" id="TIGR00674">
    <property type="entry name" value="dapA"/>
    <property type="match status" value="1"/>
</dbReference>
<keyword evidence="9 12" id="KW-0456">Lyase</keyword>
<evidence type="ECO:0000256" key="11">
    <source>
        <dbReference type="ARBA" id="ARBA00047836"/>
    </source>
</evidence>
<feature type="site" description="L-lysine inhibitor binding" evidence="16">
    <location>
        <position position="105"/>
    </location>
</feature>
<dbReference type="FunCoup" id="D4H4C2">
    <property type="interactions" value="473"/>
</dbReference>
<organism evidence="17 18">
    <name type="scientific">Denitrovibrio acetiphilus (strain DSM 12809 / NBRC 114555 / N2460)</name>
    <dbReference type="NCBI Taxonomy" id="522772"/>
    <lineage>
        <taxon>Bacteria</taxon>
        <taxon>Pseudomonadati</taxon>
        <taxon>Deferribacterota</taxon>
        <taxon>Deferribacteres</taxon>
        <taxon>Deferribacterales</taxon>
        <taxon>Geovibrionaceae</taxon>
        <taxon>Denitrovibrio</taxon>
    </lineage>
</organism>
<dbReference type="PANTHER" id="PTHR12128:SF66">
    <property type="entry name" value="4-HYDROXY-2-OXOGLUTARATE ALDOLASE, MITOCHONDRIAL"/>
    <property type="match status" value="1"/>
</dbReference>
<evidence type="ECO:0000256" key="3">
    <source>
        <dbReference type="ARBA" id="ARBA00007592"/>
    </source>
</evidence>
<dbReference type="InParanoid" id="D4H4C2"/>
<proteinExistence type="inferred from homology"/>
<dbReference type="PANTHER" id="PTHR12128">
    <property type="entry name" value="DIHYDRODIPICOLINATE SYNTHASE"/>
    <property type="match status" value="1"/>
</dbReference>
<dbReference type="STRING" id="522772.Dacet_2491"/>
<dbReference type="GO" id="GO:0005829">
    <property type="term" value="C:cytosol"/>
    <property type="evidence" value="ECO:0007669"/>
    <property type="project" value="TreeGrafter"/>
</dbReference>
<dbReference type="UniPathway" id="UPA00034">
    <property type="reaction ID" value="UER00017"/>
</dbReference>
<evidence type="ECO:0000256" key="1">
    <source>
        <dbReference type="ARBA" id="ARBA00003294"/>
    </source>
</evidence>
<dbReference type="EC" id="4.3.3.7" evidence="4 12"/>
<evidence type="ECO:0000256" key="4">
    <source>
        <dbReference type="ARBA" id="ARBA00012086"/>
    </source>
</evidence>
<comment type="subcellular location">
    <subcellularLocation>
        <location evidence="12">Cytoplasm</location>
    </subcellularLocation>
</comment>
<dbReference type="PRINTS" id="PR00146">
    <property type="entry name" value="DHPICSNTHASE"/>
</dbReference>
<evidence type="ECO:0000256" key="12">
    <source>
        <dbReference type="HAMAP-Rule" id="MF_00418"/>
    </source>
</evidence>
<feature type="site" description="L-lysine inhibitor binding" evidence="16">
    <location>
        <position position="83"/>
    </location>
</feature>
<keyword evidence="10 12" id="KW-0704">Schiff base</keyword>
<evidence type="ECO:0000256" key="15">
    <source>
        <dbReference type="PIRSR" id="PIRSR001365-2"/>
    </source>
</evidence>
<keyword evidence="7 12" id="KW-0220">Diaminopimelate biosynthesis</keyword>
<dbReference type="CDD" id="cd00950">
    <property type="entry name" value="DHDPS"/>
    <property type="match status" value="1"/>
</dbReference>
<evidence type="ECO:0000256" key="14">
    <source>
        <dbReference type="PIRSR" id="PIRSR001365-1"/>
    </source>
</evidence>
<evidence type="ECO:0000256" key="7">
    <source>
        <dbReference type="ARBA" id="ARBA00022915"/>
    </source>
</evidence>
<dbReference type="SUPFAM" id="SSF51569">
    <property type="entry name" value="Aldolase"/>
    <property type="match status" value="1"/>
</dbReference>
<keyword evidence="6 12" id="KW-0028">Amino-acid biosynthesis</keyword>
<dbReference type="OrthoDB" id="9782828at2"/>
<protein>
    <recommendedName>
        <fullName evidence="4 12">4-hydroxy-tetrahydrodipicolinate synthase</fullName>
        <shortName evidence="12">HTPA synthase</shortName>
        <ecNumber evidence="4 12">4.3.3.7</ecNumber>
    </recommendedName>
</protein>
<dbReference type="Proteomes" id="UP000002012">
    <property type="component" value="Chromosome"/>
</dbReference>
<reference evidence="17 18" key="1">
    <citation type="journal article" date="2010" name="Stand. Genomic Sci.">
        <title>Complete genome sequence of Denitrovibrio acetiphilus type strain (N2460).</title>
        <authorList>
            <person name="Kiss H."/>
            <person name="Lang E."/>
            <person name="Lapidus A."/>
            <person name="Copeland A."/>
            <person name="Nolan M."/>
            <person name="Glavina Del Rio T."/>
            <person name="Chen F."/>
            <person name="Lucas S."/>
            <person name="Tice H."/>
            <person name="Cheng J.F."/>
            <person name="Han C."/>
            <person name="Goodwin L."/>
            <person name="Pitluck S."/>
            <person name="Liolios K."/>
            <person name="Pati A."/>
            <person name="Ivanova N."/>
            <person name="Mavromatis K."/>
            <person name="Chen A."/>
            <person name="Palaniappan K."/>
            <person name="Land M."/>
            <person name="Hauser L."/>
            <person name="Chang Y.J."/>
            <person name="Jeffries C.D."/>
            <person name="Detter J.C."/>
            <person name="Brettin T."/>
            <person name="Spring S."/>
            <person name="Rohde M."/>
            <person name="Goker M."/>
            <person name="Woyke T."/>
            <person name="Bristow J."/>
            <person name="Eisen J.A."/>
            <person name="Markowitz V."/>
            <person name="Hugenholtz P."/>
            <person name="Kyrpides N.C."/>
            <person name="Klenk H.P."/>
        </authorList>
    </citation>
    <scope>NUCLEOTIDE SEQUENCE [LARGE SCALE GENOMIC DNA]</scope>
    <source>
        <strain evidence="18">DSM 12809 / NBRC 114555 / N2460</strain>
    </source>
</reference>
<dbReference type="GO" id="GO:0019877">
    <property type="term" value="P:diaminopimelate biosynthetic process"/>
    <property type="evidence" value="ECO:0007669"/>
    <property type="project" value="UniProtKB-UniRule"/>
</dbReference>
<feature type="binding site" evidence="12 15">
    <location>
        <position position="202"/>
    </location>
    <ligand>
        <name>pyruvate</name>
        <dbReference type="ChEBI" id="CHEBI:15361"/>
    </ligand>
</feature>
<evidence type="ECO:0000313" key="18">
    <source>
        <dbReference type="Proteomes" id="UP000002012"/>
    </source>
</evidence>
<keyword evidence="5 12" id="KW-0963">Cytoplasm</keyword>
<dbReference type="EMBL" id="CP001968">
    <property type="protein sequence ID" value="ADD69251.1"/>
    <property type="molecule type" value="Genomic_DNA"/>
</dbReference>
<name>D4H4C2_DENA2</name>
<dbReference type="GO" id="GO:0008840">
    <property type="term" value="F:4-hydroxy-tetrahydrodipicolinate synthase activity"/>
    <property type="evidence" value="ECO:0007669"/>
    <property type="project" value="UniProtKB-UniRule"/>
</dbReference>
<gene>
    <name evidence="12" type="primary">dapA</name>
    <name evidence="17" type="ordered locus">Dacet_2491</name>
</gene>
<dbReference type="AlphaFoldDB" id="D4H4C2"/>
<dbReference type="PaxDb" id="522772-Dacet_2491"/>
<dbReference type="InterPro" id="IPR020625">
    <property type="entry name" value="Schiff_base-form_aldolases_AS"/>
</dbReference>
<keyword evidence="18" id="KW-1185">Reference proteome</keyword>
<feature type="site" description="Part of a proton relay during catalysis" evidence="12 16">
    <location>
        <position position="43"/>
    </location>
</feature>
<evidence type="ECO:0000256" key="8">
    <source>
        <dbReference type="ARBA" id="ARBA00023154"/>
    </source>
</evidence>
<comment type="similarity">
    <text evidence="3 12 13">Belongs to the DapA family.</text>
</comment>
<dbReference type="PROSITE" id="PS00666">
    <property type="entry name" value="DHDPS_2"/>
    <property type="match status" value="1"/>
</dbReference>
<feature type="site" description="L-lysine inhibitor binding" evidence="16">
    <location>
        <position position="106"/>
    </location>
</feature>
<evidence type="ECO:0000256" key="6">
    <source>
        <dbReference type="ARBA" id="ARBA00022605"/>
    </source>
</evidence>
<evidence type="ECO:0000256" key="2">
    <source>
        <dbReference type="ARBA" id="ARBA00005120"/>
    </source>
</evidence>
<dbReference type="InterPro" id="IPR005263">
    <property type="entry name" value="DapA"/>
</dbReference>
<evidence type="ECO:0000256" key="16">
    <source>
        <dbReference type="PIRSR" id="PIRSR001365-3"/>
    </source>
</evidence>
<comment type="caution">
    <text evidence="12">Was originally thought to be a dihydrodipicolinate synthase (DHDPS), catalyzing the condensation of (S)-aspartate-beta-semialdehyde [(S)-ASA] and pyruvate to dihydrodipicolinate (DHDP). However, it was shown in E.coli that the product of the enzymatic reaction is not dihydrodipicolinate but in fact (4S)-4-hydroxy-2,3,4,5-tetrahydro-(2S)-dipicolinic acid (HTPA), and that the consecutive dehydration reaction leading to DHDP is not spontaneous but catalyzed by DapB.</text>
</comment>